<reference evidence="1 2" key="1">
    <citation type="submission" date="2019-08" db="EMBL/GenBank/DDBJ databases">
        <authorList>
            <person name="Herpell B J."/>
        </authorList>
    </citation>
    <scope>NUCLEOTIDE SEQUENCE [LARGE SCALE GENOMIC DNA]</scope>
    <source>
        <strain evidence="2">Msb3</strain>
    </source>
</reference>
<name>A0A5Q4ZSN0_9BURK</name>
<evidence type="ECO:0000313" key="1">
    <source>
        <dbReference type="EMBL" id="VVD34490.1"/>
    </source>
</evidence>
<dbReference type="AlphaFoldDB" id="A0A5Q4ZSN0"/>
<gene>
    <name evidence="1" type="ORF">PDMSB3_3206</name>
</gene>
<dbReference type="EMBL" id="LR699554">
    <property type="protein sequence ID" value="VVD34490.1"/>
    <property type="molecule type" value="Genomic_DNA"/>
</dbReference>
<dbReference type="KEGG" id="pdio:PDMSB3_3206.1"/>
<keyword evidence="2" id="KW-1185">Reference proteome</keyword>
<organism evidence="1 2">
    <name type="scientific">Paraburkholderia dioscoreae</name>
    <dbReference type="NCBI Taxonomy" id="2604047"/>
    <lineage>
        <taxon>Bacteria</taxon>
        <taxon>Pseudomonadati</taxon>
        <taxon>Pseudomonadota</taxon>
        <taxon>Betaproteobacteria</taxon>
        <taxon>Burkholderiales</taxon>
        <taxon>Burkholderiaceae</taxon>
        <taxon>Paraburkholderia</taxon>
    </lineage>
</organism>
<accession>A0A5Q4ZSN0</accession>
<proteinExistence type="predicted"/>
<sequence length="40" mass="4619">MMLTSRLCLSANTRLRFSDCSLGRGPLAIKYLQNKTMLWK</sequence>
<dbReference type="Proteomes" id="UP000325811">
    <property type="component" value="Chromosome II"/>
</dbReference>
<evidence type="ECO:0000313" key="2">
    <source>
        <dbReference type="Proteomes" id="UP000325811"/>
    </source>
</evidence>
<protein>
    <submittedName>
        <fullName evidence="1">Uncharacterized protein</fullName>
    </submittedName>
</protein>